<dbReference type="Proteomes" id="UP000789405">
    <property type="component" value="Unassembled WGS sequence"/>
</dbReference>
<gene>
    <name evidence="1" type="ORF">DERYTH_LOCUS25884</name>
</gene>
<comment type="caution">
    <text evidence="1">The sequence shown here is derived from an EMBL/GenBank/DDBJ whole genome shotgun (WGS) entry which is preliminary data.</text>
</comment>
<feature type="non-terminal residue" evidence="1">
    <location>
        <position position="153"/>
    </location>
</feature>
<name>A0A9N9K6C5_9GLOM</name>
<keyword evidence="2" id="KW-1185">Reference proteome</keyword>
<evidence type="ECO:0000313" key="1">
    <source>
        <dbReference type="EMBL" id="CAG8813979.1"/>
    </source>
</evidence>
<accession>A0A9N9K6C5</accession>
<protein>
    <submittedName>
        <fullName evidence="1">20979_t:CDS:1</fullName>
    </submittedName>
</protein>
<dbReference type="EMBL" id="CAJVPY010050774">
    <property type="protein sequence ID" value="CAG8813979.1"/>
    <property type="molecule type" value="Genomic_DNA"/>
</dbReference>
<organism evidence="1 2">
    <name type="scientific">Dentiscutata erythropus</name>
    <dbReference type="NCBI Taxonomy" id="1348616"/>
    <lineage>
        <taxon>Eukaryota</taxon>
        <taxon>Fungi</taxon>
        <taxon>Fungi incertae sedis</taxon>
        <taxon>Mucoromycota</taxon>
        <taxon>Glomeromycotina</taxon>
        <taxon>Glomeromycetes</taxon>
        <taxon>Diversisporales</taxon>
        <taxon>Gigasporaceae</taxon>
        <taxon>Dentiscutata</taxon>
    </lineage>
</organism>
<dbReference type="AlphaFoldDB" id="A0A9N9K6C5"/>
<proteinExistence type="predicted"/>
<reference evidence="1" key="1">
    <citation type="submission" date="2021-06" db="EMBL/GenBank/DDBJ databases">
        <authorList>
            <person name="Kallberg Y."/>
            <person name="Tangrot J."/>
            <person name="Rosling A."/>
        </authorList>
    </citation>
    <scope>NUCLEOTIDE SEQUENCE</scope>
    <source>
        <strain evidence="1">MA453B</strain>
    </source>
</reference>
<evidence type="ECO:0000313" key="2">
    <source>
        <dbReference type="Proteomes" id="UP000789405"/>
    </source>
</evidence>
<sequence>DELLLAGSCVTDNFWWCCWGSSGFIPKFGFPGNNDKAKMSEKRIWRIIIITAIRVDLVCYVVAIEVLLKCESVKSGLANFVFGADAKNLDWISMGCFPFVNSIIKEELVESTVNKNDLIYWFVSDLKESCHSKVMPLSFMSQNGCDGYEKNIY</sequence>